<sequence length="604" mass="68651">MLSCQQSLPHLPVPQLHETLARYLRSLQTLIDDNEYESNKRIVQEFGRAGGVGEKLTRIIQEKAKTHDNWLYDWWEHSVYLNQRSSVCLNNSPAFLFPKRSFRDRGQQIKFAAKLIISIVEFYYKIKSGDLPVDKISNQPACMMQYNKIFYSCRIPGKTVDSIAQYSPECGQPDFIAIAHNNHFFAIEVAKNDQIYSRETIEQQLSYVFQKSSRPVQPIGVLTTSDRDSWFKSYELLMKDQTNAQSIKKIQKSMFMLCFDQNNSGLNTVRSHLFLDDGDGSRNASYGQMLHGGGSTKNSANRWFDKTLQFIINSNGDNGLIYEHSECDGAPVLNLVDYMLSRDNMTKNEYKDTGSNNVAVKDLNFNISSNIIGPIKGSILKIDKLITNLNLRSINFKDFGENFITSQSLSPDSFFQIAMQIAFFRIHNRIACAHQIVSTRLYLLGRTETIRPSTLEAKAFAEVAFSNNVEISVKRNLLKQAVMVHEKFKSKANQGQGWDRHFLGMQMAAKENLSKMPKLFTSSGFIRSSYVELSTSQIPFKHQVCSSAAPVNLDCYNVGYNLFPGNILFVCTSFNDSTATNLLDFVEVLQLSLAEMKTILIQEK</sequence>
<keyword evidence="3 5" id="KW-0012">Acyltransferase</keyword>
<dbReference type="OMA" id="PPITRMM"/>
<dbReference type="AlphaFoldDB" id="B3RPC1"/>
<evidence type="ECO:0000313" key="8">
    <source>
        <dbReference type="Proteomes" id="UP000009022"/>
    </source>
</evidence>
<dbReference type="PROSITE" id="PS00440">
    <property type="entry name" value="ACYLTRANSF_C_2"/>
    <property type="match status" value="1"/>
</dbReference>
<dbReference type="KEGG" id="tad:TRIADDRAFT_21707"/>
<dbReference type="Pfam" id="PF00755">
    <property type="entry name" value="Carn_acyltransf"/>
    <property type="match status" value="1"/>
</dbReference>
<dbReference type="RefSeq" id="XP_002109444.1">
    <property type="nucleotide sequence ID" value="XM_002109408.1"/>
</dbReference>
<feature type="active site" description="Proton acceptor" evidence="4">
    <location>
        <position position="324"/>
    </location>
</feature>
<dbReference type="InterPro" id="IPR000542">
    <property type="entry name" value="Carn_acyl_trans"/>
</dbReference>
<dbReference type="InterPro" id="IPR023213">
    <property type="entry name" value="CAT-like_dom_sf"/>
</dbReference>
<protein>
    <recommendedName>
        <fullName evidence="6">Choline/carnitine acyltransferase domain-containing protein</fullName>
    </recommendedName>
</protein>
<dbReference type="PROSITE" id="PS00439">
    <property type="entry name" value="ACYLTRANSF_C_1"/>
    <property type="match status" value="1"/>
</dbReference>
<evidence type="ECO:0000256" key="1">
    <source>
        <dbReference type="ARBA" id="ARBA00005232"/>
    </source>
</evidence>
<name>B3RPC1_TRIAD</name>
<dbReference type="PANTHER" id="PTHR22589">
    <property type="entry name" value="CARNITINE O-ACYLTRANSFERASE"/>
    <property type="match status" value="1"/>
</dbReference>
<accession>B3RPC1</accession>
<dbReference type="PhylomeDB" id="B3RPC1"/>
<evidence type="ECO:0000256" key="5">
    <source>
        <dbReference type="RuleBase" id="RU003801"/>
    </source>
</evidence>
<evidence type="ECO:0000259" key="6">
    <source>
        <dbReference type="Pfam" id="PF00755"/>
    </source>
</evidence>
<dbReference type="HOGENOM" id="CLU_013513_5_0_1"/>
<dbReference type="SUPFAM" id="SSF52777">
    <property type="entry name" value="CoA-dependent acyltransferases"/>
    <property type="match status" value="2"/>
</dbReference>
<comment type="similarity">
    <text evidence="1 5">Belongs to the carnitine/choline acetyltransferase family.</text>
</comment>
<proteinExistence type="inferred from homology"/>
<dbReference type="InParanoid" id="B3RPC1"/>
<keyword evidence="8" id="KW-1185">Reference proteome</keyword>
<dbReference type="Proteomes" id="UP000009022">
    <property type="component" value="Unassembled WGS sequence"/>
</dbReference>
<dbReference type="GO" id="GO:0016746">
    <property type="term" value="F:acyltransferase activity"/>
    <property type="evidence" value="ECO:0007669"/>
    <property type="project" value="UniProtKB-KW"/>
</dbReference>
<dbReference type="InterPro" id="IPR042231">
    <property type="entry name" value="Cho/carn_acyl_trans_2"/>
</dbReference>
<dbReference type="InterPro" id="IPR039551">
    <property type="entry name" value="Cho/carn_acyl_trans"/>
</dbReference>
<organism evidence="7 8">
    <name type="scientific">Trichoplax adhaerens</name>
    <name type="common">Trichoplax reptans</name>
    <dbReference type="NCBI Taxonomy" id="10228"/>
    <lineage>
        <taxon>Eukaryota</taxon>
        <taxon>Metazoa</taxon>
        <taxon>Placozoa</taxon>
        <taxon>Uniplacotomia</taxon>
        <taxon>Trichoplacea</taxon>
        <taxon>Trichoplacidae</taxon>
        <taxon>Trichoplax</taxon>
    </lineage>
</organism>
<dbReference type="eggNOG" id="KOG3717">
    <property type="taxonomic scope" value="Eukaryota"/>
</dbReference>
<evidence type="ECO:0000256" key="2">
    <source>
        <dbReference type="ARBA" id="ARBA00022679"/>
    </source>
</evidence>
<feature type="domain" description="Choline/carnitine acyltransferase" evidence="6">
    <location>
        <begin position="11"/>
        <end position="590"/>
    </location>
</feature>
<dbReference type="PANTHER" id="PTHR22589:SF103">
    <property type="entry name" value="CARNITINE O-ACETYL-TRANSFERASE, ISOFORM A-RELATED"/>
    <property type="match status" value="1"/>
</dbReference>
<evidence type="ECO:0000256" key="4">
    <source>
        <dbReference type="PIRSR" id="PIRSR600542-1"/>
    </source>
</evidence>
<dbReference type="EMBL" id="DS985242">
    <property type="protein sequence ID" value="EDV27610.1"/>
    <property type="molecule type" value="Genomic_DNA"/>
</dbReference>
<dbReference type="OrthoDB" id="240216at2759"/>
<dbReference type="Gene3D" id="3.30.559.70">
    <property type="entry name" value="Choline/Carnitine o-acyltransferase, domain 2"/>
    <property type="match status" value="1"/>
</dbReference>
<dbReference type="Gene3D" id="3.30.559.10">
    <property type="entry name" value="Chloramphenicol acetyltransferase-like domain"/>
    <property type="match status" value="1"/>
</dbReference>
<dbReference type="CTD" id="6751212"/>
<reference evidence="7 8" key="1">
    <citation type="journal article" date="2008" name="Nature">
        <title>The Trichoplax genome and the nature of placozoans.</title>
        <authorList>
            <person name="Srivastava M."/>
            <person name="Begovic E."/>
            <person name="Chapman J."/>
            <person name="Putnam N.H."/>
            <person name="Hellsten U."/>
            <person name="Kawashima T."/>
            <person name="Kuo A."/>
            <person name="Mitros T."/>
            <person name="Salamov A."/>
            <person name="Carpenter M.L."/>
            <person name="Signorovitch A.Y."/>
            <person name="Moreno M.A."/>
            <person name="Kamm K."/>
            <person name="Grimwood J."/>
            <person name="Schmutz J."/>
            <person name="Shapiro H."/>
            <person name="Grigoriev I.V."/>
            <person name="Buss L.W."/>
            <person name="Schierwater B."/>
            <person name="Dellaporta S.L."/>
            <person name="Rokhsar D.S."/>
        </authorList>
    </citation>
    <scope>NUCLEOTIDE SEQUENCE [LARGE SCALE GENOMIC DNA]</scope>
    <source>
        <strain evidence="7 8">Grell-BS-1999</strain>
    </source>
</reference>
<gene>
    <name evidence="7" type="ORF">TRIADDRAFT_21707</name>
</gene>
<keyword evidence="2 5" id="KW-0808">Transferase</keyword>
<evidence type="ECO:0000313" key="7">
    <source>
        <dbReference type="EMBL" id="EDV27610.1"/>
    </source>
</evidence>
<dbReference type="GeneID" id="6751212"/>
<dbReference type="STRING" id="10228.B3RPC1"/>
<evidence type="ECO:0000256" key="3">
    <source>
        <dbReference type="ARBA" id="ARBA00023315"/>
    </source>
</evidence>